<dbReference type="InterPro" id="IPR010596">
    <property type="entry name" value="Methuselah_N_dom"/>
</dbReference>
<dbReference type="Proteomes" id="UP000747542">
    <property type="component" value="Unassembled WGS sequence"/>
</dbReference>
<dbReference type="PANTHER" id="PTHR46953">
    <property type="entry name" value="G-PROTEIN COUPLED RECEPTOR MTH-LIKE 1-RELATED"/>
    <property type="match status" value="1"/>
</dbReference>
<keyword evidence="8" id="KW-0675">Receptor</keyword>
<dbReference type="GO" id="GO:0007166">
    <property type="term" value="P:cell surface receptor signaling pathway"/>
    <property type="evidence" value="ECO:0007669"/>
    <property type="project" value="InterPro"/>
</dbReference>
<comment type="subcellular location">
    <subcellularLocation>
        <location evidence="1">Membrane</location>
        <topology evidence="1">Multi-pass membrane protein</topology>
    </subcellularLocation>
</comment>
<keyword evidence="9" id="KW-1185">Reference proteome</keyword>
<feature type="transmembrane region" description="Helical" evidence="6">
    <location>
        <begin position="619"/>
        <end position="638"/>
    </location>
</feature>
<dbReference type="PANTHER" id="PTHR46953:SF1">
    <property type="entry name" value="G-PROTEIN COUPLED RECEPTOR MTH-LIKE 1-RELATED"/>
    <property type="match status" value="1"/>
</dbReference>
<feature type="region of interest" description="Disordered" evidence="5">
    <location>
        <begin position="693"/>
        <end position="716"/>
    </location>
</feature>
<evidence type="ECO:0000256" key="3">
    <source>
        <dbReference type="ARBA" id="ARBA00022989"/>
    </source>
</evidence>
<sequence>MNLRYCTWKRLEVVTTVILVTVWGVSSNFTQSLTDSQVTESLLTNFTLKKCQCEVDHVLDESTCIKRKTVVILWDTINNEPLIFNTSMFENIVVAEPQCSGSLIRVVLNDSTFRFFFLPSGELQWEGEQSFQDYCIENYLHDGHMGWEAHVCLPAPPVPRCCPPGYALAHDDSCVAYSGNFAPPIDFNNMPVQWAAAEGDVQNVTCHGISVVRHLNLNTREGILAYNSERAILEWKSSTKPTTYNREYEYCVGMNIDINVQQYVAKFCYLDPSLEHQVKCNNSNCVRKCCPQGQLLLGMTCVNSYSEEEIWQLPISASQNNTLVLAPAENWTVVAGFPFCESFFDLESDVKSYDEFYLLPNGSLHIPHFEDSYPPTNYCLDLYLEPGPNYTLVNQVILCAPGEMEPPCHWKNILIGVLLGISCLFLVATLGVYLGVAEIRDRTYGRCLISMVTAMLASYLTLIINNQVQASSDAECITMAFIGHVSTLATFFWLNVMCYDMWSTLRSSQQKHHSKKVFLLYSIYAWGGPLVVGVVALVIDSLQLKNAIRPHYTDGTCWFYGTAEYWLYLAGIIFILVVINLFFFVHVAVTLAGDFKKTRRTFNTTTSHSSNAPKTKLQAWLYIKLFIVMGIVWIAETISGAHQRNSCTYWVFFDIINALQGVFIFLVTVCNKDNKKKIRDTWNPRLQSVQKTLSSMRAHSSTMRTNTSTRVNDLSIGASESSRKTSVTSLPRKFSIVSNIFHPASNRDKAATELSDTSETPNKSKESTANRKISTTSNLETIPMETMDE</sequence>
<name>A0A8J5JX78_HOMAM</name>
<dbReference type="Pfam" id="PF06652">
    <property type="entry name" value="Methuselah_N"/>
    <property type="match status" value="1"/>
</dbReference>
<feature type="transmembrane region" description="Helical" evidence="6">
    <location>
        <begin position="477"/>
        <end position="496"/>
    </location>
</feature>
<dbReference type="Pfam" id="PF00002">
    <property type="entry name" value="7tm_2"/>
    <property type="match status" value="1"/>
</dbReference>
<feature type="transmembrane region" description="Helical" evidence="6">
    <location>
        <begin position="565"/>
        <end position="592"/>
    </location>
</feature>
<feature type="transmembrane region" description="Helical" evidence="6">
    <location>
        <begin position="413"/>
        <end position="436"/>
    </location>
</feature>
<feature type="domain" description="G-protein coupled receptors family 2 profile 2" evidence="7">
    <location>
        <begin position="411"/>
        <end position="672"/>
    </location>
</feature>
<evidence type="ECO:0000313" key="9">
    <source>
        <dbReference type="Proteomes" id="UP000747542"/>
    </source>
</evidence>
<keyword evidence="4 6" id="KW-0472">Membrane</keyword>
<feature type="transmembrane region" description="Helical" evidence="6">
    <location>
        <begin position="517"/>
        <end position="539"/>
    </location>
</feature>
<feature type="transmembrane region" description="Helical" evidence="6">
    <location>
        <begin position="650"/>
        <end position="670"/>
    </location>
</feature>
<dbReference type="SUPFAM" id="SSF81321">
    <property type="entry name" value="Family A G protein-coupled receptor-like"/>
    <property type="match status" value="1"/>
</dbReference>
<feature type="compositionally biased region" description="Polar residues" evidence="5">
    <location>
        <begin position="770"/>
        <end position="780"/>
    </location>
</feature>
<evidence type="ECO:0000256" key="5">
    <source>
        <dbReference type="SAM" id="MobiDB-lite"/>
    </source>
</evidence>
<feature type="transmembrane region" description="Helical" evidence="6">
    <location>
        <begin position="448"/>
        <end position="465"/>
    </location>
</feature>
<dbReference type="AlphaFoldDB" id="A0A8J5JX78"/>
<dbReference type="GO" id="GO:0016020">
    <property type="term" value="C:membrane"/>
    <property type="evidence" value="ECO:0007669"/>
    <property type="project" value="UniProtKB-SubCell"/>
</dbReference>
<keyword evidence="2 6" id="KW-0812">Transmembrane</keyword>
<evidence type="ECO:0000256" key="1">
    <source>
        <dbReference type="ARBA" id="ARBA00004141"/>
    </source>
</evidence>
<dbReference type="EMBL" id="JAHLQT010026502">
    <property type="protein sequence ID" value="KAG7163135.1"/>
    <property type="molecule type" value="Genomic_DNA"/>
</dbReference>
<dbReference type="InterPro" id="IPR052808">
    <property type="entry name" value="GPCR_Mth-like"/>
</dbReference>
<accession>A0A8J5JX78</accession>
<reference evidence="8" key="1">
    <citation type="journal article" date="2021" name="Sci. Adv.">
        <title>The American lobster genome reveals insights on longevity, neural, and immune adaptations.</title>
        <authorList>
            <person name="Polinski J.M."/>
            <person name="Zimin A.V."/>
            <person name="Clark K.F."/>
            <person name="Kohn A.B."/>
            <person name="Sadowski N."/>
            <person name="Timp W."/>
            <person name="Ptitsyn A."/>
            <person name="Khanna P."/>
            <person name="Romanova D.Y."/>
            <person name="Williams P."/>
            <person name="Greenwood S.J."/>
            <person name="Moroz L.L."/>
            <person name="Walt D.R."/>
            <person name="Bodnar A.G."/>
        </authorList>
    </citation>
    <scope>NUCLEOTIDE SEQUENCE</scope>
    <source>
        <tissue evidence="8">Heart &amp; testis</tissue>
    </source>
</reference>
<dbReference type="PROSITE" id="PS50261">
    <property type="entry name" value="G_PROTEIN_RECEP_F2_4"/>
    <property type="match status" value="1"/>
</dbReference>
<evidence type="ECO:0000313" key="8">
    <source>
        <dbReference type="EMBL" id="KAG7163135.1"/>
    </source>
</evidence>
<gene>
    <name evidence="8" type="primary">mth2-L2</name>
    <name evidence="8" type="ORF">Hamer_G002211</name>
</gene>
<organism evidence="8 9">
    <name type="scientific">Homarus americanus</name>
    <name type="common">American lobster</name>
    <dbReference type="NCBI Taxonomy" id="6706"/>
    <lineage>
        <taxon>Eukaryota</taxon>
        <taxon>Metazoa</taxon>
        <taxon>Ecdysozoa</taxon>
        <taxon>Arthropoda</taxon>
        <taxon>Crustacea</taxon>
        <taxon>Multicrustacea</taxon>
        <taxon>Malacostraca</taxon>
        <taxon>Eumalacostraca</taxon>
        <taxon>Eucarida</taxon>
        <taxon>Decapoda</taxon>
        <taxon>Pleocyemata</taxon>
        <taxon>Astacidea</taxon>
        <taxon>Nephropoidea</taxon>
        <taxon>Nephropidae</taxon>
        <taxon>Homarus</taxon>
    </lineage>
</organism>
<dbReference type="GO" id="GO:0004930">
    <property type="term" value="F:G protein-coupled receptor activity"/>
    <property type="evidence" value="ECO:0007669"/>
    <property type="project" value="InterPro"/>
</dbReference>
<dbReference type="InterPro" id="IPR000832">
    <property type="entry name" value="GPCR_2_secretin-like"/>
</dbReference>
<evidence type="ECO:0000259" key="7">
    <source>
        <dbReference type="PROSITE" id="PS50261"/>
    </source>
</evidence>
<dbReference type="OrthoDB" id="6134459at2759"/>
<keyword evidence="3 6" id="KW-1133">Transmembrane helix</keyword>
<proteinExistence type="predicted"/>
<comment type="caution">
    <text evidence="8">The sequence shown here is derived from an EMBL/GenBank/DDBJ whole genome shotgun (WGS) entry which is preliminary data.</text>
</comment>
<evidence type="ECO:0000256" key="4">
    <source>
        <dbReference type="ARBA" id="ARBA00023136"/>
    </source>
</evidence>
<dbReference type="CDD" id="cd15039">
    <property type="entry name" value="7tmB3_Methuselah-like"/>
    <property type="match status" value="1"/>
</dbReference>
<evidence type="ECO:0000256" key="2">
    <source>
        <dbReference type="ARBA" id="ARBA00022692"/>
    </source>
</evidence>
<dbReference type="InterPro" id="IPR017981">
    <property type="entry name" value="GPCR_2-like_7TM"/>
</dbReference>
<evidence type="ECO:0000256" key="6">
    <source>
        <dbReference type="SAM" id="Phobius"/>
    </source>
</evidence>
<feature type="region of interest" description="Disordered" evidence="5">
    <location>
        <begin position="747"/>
        <end position="789"/>
    </location>
</feature>
<protein>
    <submittedName>
        <fullName evidence="8">G-protein coupled receptor Mth2-like 2</fullName>
    </submittedName>
</protein>